<dbReference type="Gene3D" id="3.10.620.30">
    <property type="match status" value="1"/>
</dbReference>
<dbReference type="GO" id="GO:0005829">
    <property type="term" value="C:cytosol"/>
    <property type="evidence" value="ECO:0007669"/>
    <property type="project" value="TreeGrafter"/>
</dbReference>
<keyword evidence="2" id="KW-0479">Metal-binding</keyword>
<protein>
    <recommendedName>
        <fullName evidence="5">Transglutaminase-like domain-containing protein</fullName>
    </recommendedName>
</protein>
<organism evidence="6 7">
    <name type="scientific">Trichosporon asahii var. asahii (strain CBS 8904)</name>
    <name type="common">Yeast</name>
    <dbReference type="NCBI Taxonomy" id="1220162"/>
    <lineage>
        <taxon>Eukaryota</taxon>
        <taxon>Fungi</taxon>
        <taxon>Dikarya</taxon>
        <taxon>Basidiomycota</taxon>
        <taxon>Agaricomycotina</taxon>
        <taxon>Tremellomycetes</taxon>
        <taxon>Trichosporonales</taxon>
        <taxon>Trichosporonaceae</taxon>
        <taxon>Trichosporon</taxon>
    </lineage>
</organism>
<dbReference type="Proteomes" id="UP000006757">
    <property type="component" value="Unassembled WGS sequence"/>
</dbReference>
<dbReference type="HOGENOM" id="CLU_729952_0_0_1"/>
<dbReference type="GO" id="GO:0006516">
    <property type="term" value="P:glycoprotein catabolic process"/>
    <property type="evidence" value="ECO:0007669"/>
    <property type="project" value="TreeGrafter"/>
</dbReference>
<gene>
    <name evidence="6" type="ORF">A1Q2_02224</name>
</gene>
<evidence type="ECO:0000313" key="6">
    <source>
        <dbReference type="EMBL" id="EKD03506.1"/>
    </source>
</evidence>
<dbReference type="SMART" id="SM00460">
    <property type="entry name" value="TGc"/>
    <property type="match status" value="1"/>
</dbReference>
<feature type="compositionally biased region" description="Basic and acidic residues" evidence="4">
    <location>
        <begin position="341"/>
        <end position="379"/>
    </location>
</feature>
<sequence length="379" mass="42855">MPPIPSMEECRYIALQLEKGGYESIPPPKELDLLTAAEFRLLVQQALGSYRPAPTRRWRLGIAGALQSNARHFSGLEGMAQDAATVAELKQLTSHISAKADELEKNPPFQPFGREEAIAQAAASWFKHEFFRWVDPIQCPACGGETQCTGSDSPNITERQGGATRCEIWTCNSCQTPRRFPRLNAIDALIKSREGRCGEFAQLFYAVCLALGLEARYVWNSEDHVWTEFWSPTAGHWVHVDSCEAEVGKPQLYDRGWGKKQAYCLAFGPYGAEDVTRAYVDDWGECLQRRAEKRFGPDGQPTGERDLARALATYTVRQRRNMSEEEKARLSSMDEAQARWIADEKRRDREAEERDLRGKGRESGTQEWKEARGEDGKKD</sequence>
<dbReference type="Pfam" id="PF01841">
    <property type="entry name" value="Transglut_core"/>
    <property type="match status" value="1"/>
</dbReference>
<dbReference type="FunCoup" id="K1VSD6">
    <property type="interactions" value="76"/>
</dbReference>
<dbReference type="STRING" id="1220162.K1VSD6"/>
<dbReference type="Gene3D" id="2.20.25.10">
    <property type="match status" value="1"/>
</dbReference>
<dbReference type="GO" id="GO:0046872">
    <property type="term" value="F:metal ion binding"/>
    <property type="evidence" value="ECO:0007669"/>
    <property type="project" value="UniProtKB-KW"/>
</dbReference>
<dbReference type="EMBL" id="AMBO01000247">
    <property type="protein sequence ID" value="EKD03506.1"/>
    <property type="molecule type" value="Genomic_DNA"/>
</dbReference>
<dbReference type="PANTHER" id="PTHR12143:SF19">
    <property type="entry name" value="PEPTIDE-N(4)-(N-ACETYL-BETA-GLUCOSAMINYL)ASPARAGINE AMIDASE"/>
    <property type="match status" value="1"/>
</dbReference>
<dbReference type="InterPro" id="IPR002931">
    <property type="entry name" value="Transglutaminase-like"/>
</dbReference>
<evidence type="ECO:0000256" key="2">
    <source>
        <dbReference type="ARBA" id="ARBA00022723"/>
    </source>
</evidence>
<dbReference type="GO" id="GO:0000224">
    <property type="term" value="F:peptide-N4-(N-acetyl-beta-glucosaminyl)asparagine amidase activity"/>
    <property type="evidence" value="ECO:0007669"/>
    <property type="project" value="TreeGrafter"/>
</dbReference>
<comment type="similarity">
    <text evidence="1">Belongs to the transglutaminase-like superfamily. PNGase family.</text>
</comment>
<evidence type="ECO:0000256" key="1">
    <source>
        <dbReference type="ARBA" id="ARBA00009390"/>
    </source>
</evidence>
<evidence type="ECO:0000256" key="3">
    <source>
        <dbReference type="ARBA" id="ARBA00022833"/>
    </source>
</evidence>
<keyword evidence="7" id="KW-1185">Reference proteome</keyword>
<feature type="domain" description="Transglutaminase-like" evidence="5">
    <location>
        <begin position="189"/>
        <end position="244"/>
    </location>
</feature>
<evidence type="ECO:0000313" key="7">
    <source>
        <dbReference type="Proteomes" id="UP000006757"/>
    </source>
</evidence>
<comment type="caution">
    <text evidence="6">The sequence shown here is derived from an EMBL/GenBank/DDBJ whole genome shotgun (WGS) entry which is preliminary data.</text>
</comment>
<dbReference type="GO" id="GO:0005634">
    <property type="term" value="C:nucleus"/>
    <property type="evidence" value="ECO:0007669"/>
    <property type="project" value="TreeGrafter"/>
</dbReference>
<keyword evidence="3" id="KW-0862">Zinc</keyword>
<feature type="region of interest" description="Disordered" evidence="4">
    <location>
        <begin position="322"/>
        <end position="379"/>
    </location>
</feature>
<dbReference type="OMA" id="NDFFTWI"/>
<dbReference type="AlphaFoldDB" id="K1VSD6"/>
<proteinExistence type="inferred from homology"/>
<dbReference type="InParanoid" id="K1VSD6"/>
<evidence type="ECO:0000256" key="4">
    <source>
        <dbReference type="SAM" id="MobiDB-lite"/>
    </source>
</evidence>
<dbReference type="InterPro" id="IPR038765">
    <property type="entry name" value="Papain-like_cys_pep_sf"/>
</dbReference>
<dbReference type="SUPFAM" id="SSF54001">
    <property type="entry name" value="Cysteine proteinases"/>
    <property type="match status" value="1"/>
</dbReference>
<evidence type="ECO:0000259" key="5">
    <source>
        <dbReference type="SMART" id="SM00460"/>
    </source>
</evidence>
<accession>K1VSD6</accession>
<dbReference type="PANTHER" id="PTHR12143">
    <property type="entry name" value="PEPTIDE N-GLYCANASE PNGASE -RELATED"/>
    <property type="match status" value="1"/>
</dbReference>
<dbReference type="InterPro" id="IPR050883">
    <property type="entry name" value="PNGase"/>
</dbReference>
<reference evidence="6 7" key="1">
    <citation type="journal article" date="2012" name="Eukaryot. Cell">
        <title>Genome sequence of the Trichosporon asahii environmental strain CBS 8904.</title>
        <authorList>
            <person name="Yang R.Y."/>
            <person name="Li H.T."/>
            <person name="Zhu H."/>
            <person name="Zhou G.P."/>
            <person name="Wang M."/>
            <person name="Wang L."/>
        </authorList>
    </citation>
    <scope>NUCLEOTIDE SEQUENCE [LARGE SCALE GENOMIC DNA]</scope>
    <source>
        <strain evidence="6 7">CBS 8904</strain>
    </source>
</reference>
<dbReference type="OrthoDB" id="409136at2759"/>
<dbReference type="eggNOG" id="KOG0909">
    <property type="taxonomic scope" value="Eukaryota"/>
</dbReference>
<name>K1VSD6_TRIAC</name>